<gene>
    <name evidence="1" type="ORF">OCBIM_22007511mg</name>
</gene>
<dbReference type="AlphaFoldDB" id="A0A0L8FUG7"/>
<protein>
    <submittedName>
        <fullName evidence="1">Uncharacterized protein</fullName>
    </submittedName>
</protein>
<reference evidence="1" key="1">
    <citation type="submission" date="2015-07" db="EMBL/GenBank/DDBJ databases">
        <title>MeaNS - Measles Nucleotide Surveillance Program.</title>
        <authorList>
            <person name="Tran T."/>
            <person name="Druce J."/>
        </authorList>
    </citation>
    <scope>NUCLEOTIDE SEQUENCE</scope>
    <source>
        <strain evidence="1">UCB-OBI-ISO-001</strain>
        <tissue evidence="1">Gonad</tissue>
    </source>
</reference>
<accession>A0A0L8FUG7</accession>
<dbReference type="PANTHER" id="PTHR46704">
    <property type="entry name" value="CXC DOMAIN-CONTAINING PROTEIN-RELATED"/>
    <property type="match status" value="1"/>
</dbReference>
<feature type="non-terminal residue" evidence="1">
    <location>
        <position position="719"/>
    </location>
</feature>
<evidence type="ECO:0000313" key="1">
    <source>
        <dbReference type="EMBL" id="KOF68342.1"/>
    </source>
</evidence>
<dbReference type="EMBL" id="KQ426358">
    <property type="protein sequence ID" value="KOF68342.1"/>
    <property type="molecule type" value="Genomic_DNA"/>
</dbReference>
<dbReference type="PANTHER" id="PTHR46704:SF9">
    <property type="entry name" value="BHLH DOMAIN-CONTAINING PROTEIN"/>
    <property type="match status" value="1"/>
</dbReference>
<name>A0A0L8FUG7_OCTBM</name>
<organism evidence="1">
    <name type="scientific">Octopus bimaculoides</name>
    <name type="common">California two-spotted octopus</name>
    <dbReference type="NCBI Taxonomy" id="37653"/>
    <lineage>
        <taxon>Eukaryota</taxon>
        <taxon>Metazoa</taxon>
        <taxon>Spiralia</taxon>
        <taxon>Lophotrochozoa</taxon>
        <taxon>Mollusca</taxon>
        <taxon>Cephalopoda</taxon>
        <taxon>Coleoidea</taxon>
        <taxon>Octopodiformes</taxon>
        <taxon>Octopoda</taxon>
        <taxon>Incirrata</taxon>
        <taxon>Octopodidae</taxon>
        <taxon>Octopus</taxon>
    </lineage>
</organism>
<sequence length="719" mass="80684">MSVKRLTGSAKLIGILNGLGHSASTSIVLAHDTSLAKHQLTLGNRILPPGVQHIFTTLIYNDNDFGKDTVCKKGTTHNTNGIIIQYLTSQWSSKRTMDVLWTYYGCKKIVPQQFSKFSLKCNEHQDAQISARDIDVACSLLKTVEIDEKLLPGWTGMNVILSKPIPKQSTVHYLPIIDTSPTEFDTVNTILANAMSTADTLQQETFVKGKEFQAVAHLPVILLWNNIQPKSQRKFAVHRQTDHRFCGVACDQTIEQTCNRDTKTKGGMIGLTRNKENTDRFVHIASGMITSSNSVMTIFLHMQMEIMLPRHFVKNIYKEMETCSRSSKSTASMTKVKGKEITIKDDHNLFQHLAVIAGVRKLHLQNMMMYNHSPFPLTFATVDGSLTKTTKATLLHSIEFSVEPTPVVESIPLGSPFSELSEYVVKQLIHCAHTVHSNTVHFAGDTYRTVSIKAAKRGRRTASGSQLTKIYGPEQKVPSQWKKILSCSQNKGALIQPFIKMWQEYPILLCDVKVVIAHDEECHLLQNGDAIQNHLRDSLADVLISLHCFTRYNSTSCFFGRSKKKTLKLMTEFVDFQAAFQQFGETFSVEDGLVHTVEKFVCRLYDQDCSSVNTAPYNKFLMSTKAEMHMPPTHDTMVKYLMRTNYQAGVHTDVLNSFPVSPAHTTMDGSCTRLQSDLAEFLQLYALPNANHSESVVDAFTCHQHEDRSRGTGNGHAQK</sequence>
<proteinExistence type="predicted"/>